<dbReference type="KEGG" id="mde:101900425"/>
<feature type="signal peptide" evidence="1">
    <location>
        <begin position="1"/>
        <end position="18"/>
    </location>
</feature>
<dbReference type="Proteomes" id="UP001652621">
    <property type="component" value="Unplaced"/>
</dbReference>
<name>A0A1I8MBQ2_MUSDO</name>
<dbReference type="EnsemblMetazoa" id="MDOA003255-RA">
    <property type="protein sequence ID" value="MDOA003255-PA"/>
    <property type="gene ID" value="MDOA003255"/>
</dbReference>
<organism evidence="2">
    <name type="scientific">Musca domestica</name>
    <name type="common">House fly</name>
    <dbReference type="NCBI Taxonomy" id="7370"/>
    <lineage>
        <taxon>Eukaryota</taxon>
        <taxon>Metazoa</taxon>
        <taxon>Ecdysozoa</taxon>
        <taxon>Arthropoda</taxon>
        <taxon>Hexapoda</taxon>
        <taxon>Insecta</taxon>
        <taxon>Pterygota</taxon>
        <taxon>Neoptera</taxon>
        <taxon>Endopterygota</taxon>
        <taxon>Diptera</taxon>
        <taxon>Brachycera</taxon>
        <taxon>Muscomorpha</taxon>
        <taxon>Muscoidea</taxon>
        <taxon>Muscidae</taxon>
        <taxon>Musca</taxon>
    </lineage>
</organism>
<dbReference type="RefSeq" id="XP_005182639.1">
    <property type="nucleotide sequence ID" value="XM_005182582.3"/>
</dbReference>
<evidence type="ECO:0000313" key="4">
    <source>
        <dbReference type="RefSeq" id="XP_005182639.1"/>
    </source>
</evidence>
<proteinExistence type="predicted"/>
<gene>
    <name evidence="2" type="primary">101900425</name>
    <name evidence="4" type="synonym">LOC101900425</name>
</gene>
<accession>A0A1I8MBQ2</accession>
<sequence length="76" mass="7529">MFKYIAAVFALLLAFAAAVPAPVPAPAPAPAPAPSPSLLPLVPGPVVSYVGHPLVGPVVRVVGPYGPVYPGHVVVG</sequence>
<dbReference type="VEuPathDB" id="VectorBase:MDOA003255"/>
<evidence type="ECO:0000313" key="3">
    <source>
        <dbReference type="Proteomes" id="UP001652621"/>
    </source>
</evidence>
<evidence type="ECO:0000256" key="1">
    <source>
        <dbReference type="SAM" id="SignalP"/>
    </source>
</evidence>
<keyword evidence="1" id="KW-0732">Signal</keyword>
<protein>
    <submittedName>
        <fullName evidence="4">Neuropeptide-like 3</fullName>
    </submittedName>
</protein>
<keyword evidence="3" id="KW-1185">Reference proteome</keyword>
<reference evidence="4" key="2">
    <citation type="submission" date="2025-04" db="UniProtKB">
        <authorList>
            <consortium name="RefSeq"/>
        </authorList>
    </citation>
    <scope>IDENTIFICATION</scope>
    <source>
        <strain evidence="4">Aabys</strain>
    </source>
</reference>
<dbReference type="AlphaFoldDB" id="A0A1I8MBQ2"/>
<dbReference type="VEuPathDB" id="VectorBase:MDOMA2_007009"/>
<feature type="chain" id="PRO_5044560117" evidence="1">
    <location>
        <begin position="19"/>
        <end position="76"/>
    </location>
</feature>
<reference evidence="2" key="1">
    <citation type="submission" date="2020-05" db="UniProtKB">
        <authorList>
            <consortium name="EnsemblMetazoa"/>
        </authorList>
    </citation>
    <scope>IDENTIFICATION</scope>
    <source>
        <strain evidence="2">Aabys</strain>
    </source>
</reference>
<evidence type="ECO:0000313" key="2">
    <source>
        <dbReference type="EnsemblMetazoa" id="MDOA003255-PA"/>
    </source>
</evidence>